<dbReference type="GeneID" id="7825554"/>
<dbReference type="Proteomes" id="UP000009168">
    <property type="component" value="Unassembled WGS sequence"/>
</dbReference>
<dbReference type="EMBL" id="GG662724">
    <property type="protein sequence ID" value="EAR93452.2"/>
    <property type="molecule type" value="Genomic_DNA"/>
</dbReference>
<dbReference type="InParanoid" id="Q23AP0"/>
<dbReference type="HOGENOM" id="CLU_851230_0_0_1"/>
<reference evidence="2" key="1">
    <citation type="journal article" date="2006" name="PLoS Biol.">
        <title>Macronuclear genome sequence of the ciliate Tetrahymena thermophila, a model eukaryote.</title>
        <authorList>
            <person name="Eisen J.A."/>
            <person name="Coyne R.S."/>
            <person name="Wu M."/>
            <person name="Wu D."/>
            <person name="Thiagarajan M."/>
            <person name="Wortman J.R."/>
            <person name="Badger J.H."/>
            <person name="Ren Q."/>
            <person name="Amedeo P."/>
            <person name="Jones K.M."/>
            <person name="Tallon L.J."/>
            <person name="Delcher A.L."/>
            <person name="Salzberg S.L."/>
            <person name="Silva J.C."/>
            <person name="Haas B.J."/>
            <person name="Majoros W.H."/>
            <person name="Farzad M."/>
            <person name="Carlton J.M."/>
            <person name="Smith R.K. Jr."/>
            <person name="Garg J."/>
            <person name="Pearlman R.E."/>
            <person name="Karrer K.M."/>
            <person name="Sun L."/>
            <person name="Manning G."/>
            <person name="Elde N.C."/>
            <person name="Turkewitz A.P."/>
            <person name="Asai D.J."/>
            <person name="Wilkes D.E."/>
            <person name="Wang Y."/>
            <person name="Cai H."/>
            <person name="Collins K."/>
            <person name="Stewart B.A."/>
            <person name="Lee S.R."/>
            <person name="Wilamowska K."/>
            <person name="Weinberg Z."/>
            <person name="Ruzzo W.L."/>
            <person name="Wloga D."/>
            <person name="Gaertig J."/>
            <person name="Frankel J."/>
            <person name="Tsao C.-C."/>
            <person name="Gorovsky M.A."/>
            <person name="Keeling P.J."/>
            <person name="Waller R.F."/>
            <person name="Patron N.J."/>
            <person name="Cherry J.M."/>
            <person name="Stover N.A."/>
            <person name="Krieger C.J."/>
            <person name="del Toro C."/>
            <person name="Ryder H.F."/>
            <person name="Williamson S.C."/>
            <person name="Barbeau R.A."/>
            <person name="Hamilton E.P."/>
            <person name="Orias E."/>
        </authorList>
    </citation>
    <scope>NUCLEOTIDE SEQUENCE [LARGE SCALE GENOMIC DNA]</scope>
    <source>
        <strain evidence="2">SB210</strain>
    </source>
</reference>
<dbReference type="KEGG" id="tet:TTHERM_00422220"/>
<evidence type="ECO:0000313" key="1">
    <source>
        <dbReference type="EMBL" id="EAR93452.2"/>
    </source>
</evidence>
<proteinExistence type="predicted"/>
<sequence length="312" mass="37999">MKLKKQIQFLIQLKNKSKKLNKMMQINAQLTEQQKQELRFYQKMMHYLNVQEDIFFTDQNKLNFEIKQQRKQTFTQLIKSTDDPINLTLHFFQKKKNYIFIQNEKDSKLQINQFDQIINDNRLFSAMYFLNLFQNPTHHVLHSVYLKLCNHYMRVLKLNKIVGDPKNIKWREYKTNWGQATLYQKCFQYCPANCEQNCNQCVYFFQEYQLNNTFLPKNIYQNPQYIFSDIQYWFAQKFDCLLQPIKFLQKYQIPIATKDFLKQYDSGNPCRALFSTTEDINTFKFISIQVQLQNNQKIKNLKSYKFCLERYA</sequence>
<accession>Q23AP0</accession>
<name>Q23AP0_TETTS</name>
<organism evidence="1 2">
    <name type="scientific">Tetrahymena thermophila (strain SB210)</name>
    <dbReference type="NCBI Taxonomy" id="312017"/>
    <lineage>
        <taxon>Eukaryota</taxon>
        <taxon>Sar</taxon>
        <taxon>Alveolata</taxon>
        <taxon>Ciliophora</taxon>
        <taxon>Intramacronucleata</taxon>
        <taxon>Oligohymenophorea</taxon>
        <taxon>Hymenostomatida</taxon>
        <taxon>Tetrahymenina</taxon>
        <taxon>Tetrahymenidae</taxon>
        <taxon>Tetrahymena</taxon>
    </lineage>
</organism>
<dbReference type="AlphaFoldDB" id="Q23AP0"/>
<protein>
    <submittedName>
        <fullName evidence="1">Uncharacterized protein</fullName>
    </submittedName>
</protein>
<evidence type="ECO:0000313" key="2">
    <source>
        <dbReference type="Proteomes" id="UP000009168"/>
    </source>
</evidence>
<dbReference type="RefSeq" id="XP_001013697.2">
    <property type="nucleotide sequence ID" value="XM_001013697.2"/>
</dbReference>
<keyword evidence="2" id="KW-1185">Reference proteome</keyword>
<gene>
    <name evidence="1" type="ORF">TTHERM_00422220</name>
</gene>